<dbReference type="EMBL" id="JAJSOF020000027">
    <property type="protein sequence ID" value="KAJ4433040.1"/>
    <property type="molecule type" value="Genomic_DNA"/>
</dbReference>
<comment type="caution">
    <text evidence="1">The sequence shown here is derived from an EMBL/GenBank/DDBJ whole genome shotgun (WGS) entry which is preliminary data.</text>
</comment>
<proteinExistence type="predicted"/>
<organism evidence="1 2">
    <name type="scientific">Periplaneta americana</name>
    <name type="common">American cockroach</name>
    <name type="synonym">Blatta americana</name>
    <dbReference type="NCBI Taxonomy" id="6978"/>
    <lineage>
        <taxon>Eukaryota</taxon>
        <taxon>Metazoa</taxon>
        <taxon>Ecdysozoa</taxon>
        <taxon>Arthropoda</taxon>
        <taxon>Hexapoda</taxon>
        <taxon>Insecta</taxon>
        <taxon>Pterygota</taxon>
        <taxon>Neoptera</taxon>
        <taxon>Polyneoptera</taxon>
        <taxon>Dictyoptera</taxon>
        <taxon>Blattodea</taxon>
        <taxon>Blattoidea</taxon>
        <taxon>Blattidae</taxon>
        <taxon>Blattinae</taxon>
        <taxon>Periplaneta</taxon>
    </lineage>
</organism>
<dbReference type="Proteomes" id="UP001148838">
    <property type="component" value="Unassembled WGS sequence"/>
</dbReference>
<keyword evidence="2" id="KW-1185">Reference proteome</keyword>
<accession>A0ABQ8SGX0</accession>
<name>A0ABQ8SGX0_PERAM</name>
<sequence length="233" mass="26970">MVSREILRRYATRRSETNTNRTEFDSIFNKWRLAHYGSEPFNYGNEDSDGYYSLRTGNTVCYPFPRLEFDDTDVKYKQITLLGSRAVASWSKASCLGLALRNARWFESSWGKKFSHEISASIWDLCPPSIVMYLWGYDRSLPNQRRREALCGSFRGDGYIQCCVGVELCATYVFKSRLAEYISCTRCGKDEVRSEDSRKYYRHQLVGKTSEKLNQANQIKGNQIKEVDAEDSP</sequence>
<protein>
    <submittedName>
        <fullName evidence="1">Uncharacterized protein</fullName>
    </submittedName>
</protein>
<evidence type="ECO:0000313" key="1">
    <source>
        <dbReference type="EMBL" id="KAJ4433040.1"/>
    </source>
</evidence>
<evidence type="ECO:0000313" key="2">
    <source>
        <dbReference type="Proteomes" id="UP001148838"/>
    </source>
</evidence>
<reference evidence="1 2" key="1">
    <citation type="journal article" date="2022" name="Allergy">
        <title>Genome assembly and annotation of Periplaneta americana reveal a comprehensive cockroach allergen profile.</title>
        <authorList>
            <person name="Wang L."/>
            <person name="Xiong Q."/>
            <person name="Saelim N."/>
            <person name="Wang L."/>
            <person name="Nong W."/>
            <person name="Wan A.T."/>
            <person name="Shi M."/>
            <person name="Liu X."/>
            <person name="Cao Q."/>
            <person name="Hui J.H.L."/>
            <person name="Sookrung N."/>
            <person name="Leung T.F."/>
            <person name="Tungtrongchitr A."/>
            <person name="Tsui S.K.W."/>
        </authorList>
    </citation>
    <scope>NUCLEOTIDE SEQUENCE [LARGE SCALE GENOMIC DNA]</scope>
    <source>
        <strain evidence="1">PWHHKU_190912</strain>
    </source>
</reference>
<gene>
    <name evidence="1" type="ORF">ANN_15297</name>
</gene>